<evidence type="ECO:0000313" key="1">
    <source>
        <dbReference type="EMBL" id="EDV28292.1"/>
    </source>
</evidence>
<protein>
    <submittedName>
        <fullName evidence="1">Uncharacterized protein</fullName>
    </submittedName>
</protein>
<name>B3RQ45_TRIAD</name>
<dbReference type="Proteomes" id="UP000009022">
    <property type="component" value="Unassembled WGS sequence"/>
</dbReference>
<reference evidence="1 2" key="1">
    <citation type="journal article" date="2008" name="Nature">
        <title>The Trichoplax genome and the nature of placozoans.</title>
        <authorList>
            <person name="Srivastava M."/>
            <person name="Begovic E."/>
            <person name="Chapman J."/>
            <person name="Putnam N.H."/>
            <person name="Hellsten U."/>
            <person name="Kawashima T."/>
            <person name="Kuo A."/>
            <person name="Mitros T."/>
            <person name="Salamov A."/>
            <person name="Carpenter M.L."/>
            <person name="Signorovitch A.Y."/>
            <person name="Moreno M.A."/>
            <person name="Kamm K."/>
            <person name="Grimwood J."/>
            <person name="Schmutz J."/>
            <person name="Shapiro H."/>
            <person name="Grigoriev I.V."/>
            <person name="Buss L.W."/>
            <person name="Schierwater B."/>
            <person name="Dellaporta S.L."/>
            <person name="Rokhsar D.S."/>
        </authorList>
    </citation>
    <scope>NUCLEOTIDE SEQUENCE [LARGE SCALE GENOMIC DNA]</scope>
    <source>
        <strain evidence="1 2">Grell-BS-1999</strain>
    </source>
</reference>
<accession>B3RQ45</accession>
<dbReference type="RefSeq" id="XP_002110126.1">
    <property type="nucleotide sequence ID" value="XM_002110090.1"/>
</dbReference>
<gene>
    <name evidence="1" type="ORF">TRIADDRAFT_53772</name>
</gene>
<dbReference type="EMBL" id="DS985242">
    <property type="protein sequence ID" value="EDV28292.1"/>
    <property type="molecule type" value="Genomic_DNA"/>
</dbReference>
<dbReference type="AlphaFoldDB" id="B3RQ45"/>
<dbReference type="KEGG" id="tad:TRIADDRAFT_53772"/>
<dbReference type="GeneID" id="6751341"/>
<organism evidence="1 2">
    <name type="scientific">Trichoplax adhaerens</name>
    <name type="common">Trichoplax reptans</name>
    <dbReference type="NCBI Taxonomy" id="10228"/>
    <lineage>
        <taxon>Eukaryota</taxon>
        <taxon>Metazoa</taxon>
        <taxon>Placozoa</taxon>
        <taxon>Uniplacotomia</taxon>
        <taxon>Trichoplacea</taxon>
        <taxon>Trichoplacidae</taxon>
        <taxon>Trichoplax</taxon>
    </lineage>
</organism>
<evidence type="ECO:0000313" key="2">
    <source>
        <dbReference type="Proteomes" id="UP000009022"/>
    </source>
</evidence>
<dbReference type="HOGENOM" id="CLU_1167182_0_0_1"/>
<sequence length="238" mass="26798">MLLLKSCLAKDNENAQLASSHLYYIIFDEGLGAAISGNEVAELLTEIPELILESNNVLLQGNMLAENWTTHERDAHECKLILNLFKSKSRTIFRFLSGSDDGIKTTILKLMLKTVEWGAVTAEDLMNQNISDHLFEALSEAGLAVVQEISNCILKMLKCSRLQNTSYMMYGFSLIVKDTLARLRVQDQKIAIVDQEENTTLVSNDQVFNMCTEIFCMGVTMEFQILLSTIKILAVFMR</sequence>
<dbReference type="InParanoid" id="B3RQ45"/>
<keyword evidence="2" id="KW-1185">Reference proteome</keyword>
<proteinExistence type="predicted"/>
<dbReference type="CTD" id="6751341"/>